<dbReference type="InterPro" id="IPR049492">
    <property type="entry name" value="BD-FAE-like_dom"/>
</dbReference>
<sequence>MGKCNQGGAGRKERNMKQAKRIAAMVLCLLALLALPAGAVMEKGEPNITAQTTMKEVRNNPGIKNSGFYTYSQDKDCPPGQALWEMTTVEGYTNEYVAEGCAKGLNLVIENYNNGVQVTHSFYTDAEKAADRTKNNTGLFYFPAKAENAKFALILAGSGANESAELEEGACTAWQLHELGYAAFILRYRVWTDASDDAPLEDIGRAMQYIEEHAAEFGIQPEQYAIVGYSMGGHLTGLFGTESVGYKHYNVPKPAALLLGYPINDMTYIKPIYHVIQDIGAYGPKYYTRNLSDEITPDYPATYHWHGVNDTLLKELAYWRQGPQLEAALQANHVKHVYRVFNNAPHVCGIGTGTDAENWLVEATAFWEEQCA</sequence>
<feature type="domain" description="BD-FAE-like" evidence="3">
    <location>
        <begin position="141"/>
        <end position="243"/>
    </location>
</feature>
<gene>
    <name evidence="4" type="ORF">FAEPRAA2165_00933</name>
</gene>
<evidence type="ECO:0000313" key="4">
    <source>
        <dbReference type="EMBL" id="EEU97506.1"/>
    </source>
</evidence>
<evidence type="ECO:0000259" key="3">
    <source>
        <dbReference type="Pfam" id="PF20434"/>
    </source>
</evidence>
<dbReference type="Pfam" id="PF20434">
    <property type="entry name" value="BD-FAE"/>
    <property type="match status" value="1"/>
</dbReference>
<comment type="caution">
    <text evidence="4">The sequence shown here is derived from an EMBL/GenBank/DDBJ whole genome shotgun (WGS) entry which is preliminary data.</text>
</comment>
<accession>C7H3S2</accession>
<dbReference type="EMBL" id="ACOP02000021">
    <property type="protein sequence ID" value="EEU97506.1"/>
    <property type="molecule type" value="Genomic_DNA"/>
</dbReference>
<protein>
    <recommendedName>
        <fullName evidence="3">BD-FAE-like domain-containing protein</fullName>
    </recommendedName>
</protein>
<dbReference type="InterPro" id="IPR029058">
    <property type="entry name" value="AB_hydrolase_fold"/>
</dbReference>
<dbReference type="HOGENOM" id="CLU_061381_1_0_9"/>
<dbReference type="SUPFAM" id="SSF53474">
    <property type="entry name" value="alpha/beta-Hydrolases"/>
    <property type="match status" value="1"/>
</dbReference>
<dbReference type="STRING" id="411483.FAEPRAA2165_00933"/>
<keyword evidence="1" id="KW-0378">Hydrolase</keyword>
<evidence type="ECO:0000256" key="2">
    <source>
        <dbReference type="SAM" id="SignalP"/>
    </source>
</evidence>
<dbReference type="AlphaFoldDB" id="C7H3S2"/>
<keyword evidence="2" id="KW-0732">Signal</keyword>
<dbReference type="eggNOG" id="COG0657">
    <property type="taxonomic scope" value="Bacteria"/>
</dbReference>
<dbReference type="GO" id="GO:0016787">
    <property type="term" value="F:hydrolase activity"/>
    <property type="evidence" value="ECO:0007669"/>
    <property type="project" value="UniProtKB-KW"/>
</dbReference>
<dbReference type="PANTHER" id="PTHR48081">
    <property type="entry name" value="AB HYDROLASE SUPERFAMILY PROTEIN C4A8.06C"/>
    <property type="match status" value="1"/>
</dbReference>
<evidence type="ECO:0000313" key="5">
    <source>
        <dbReference type="Proteomes" id="UP000004619"/>
    </source>
</evidence>
<dbReference type="Gene3D" id="3.40.50.1820">
    <property type="entry name" value="alpha/beta hydrolase"/>
    <property type="match status" value="1"/>
</dbReference>
<organism evidence="4 5">
    <name type="scientific">Faecalibacterium duncaniae (strain DSM 17677 / JCM 31915 / A2-165)</name>
    <name type="common">Faecalibacterium prausnitzii</name>
    <dbReference type="NCBI Taxonomy" id="411483"/>
    <lineage>
        <taxon>Bacteria</taxon>
        <taxon>Bacillati</taxon>
        <taxon>Bacillota</taxon>
        <taxon>Clostridia</taxon>
        <taxon>Eubacteriales</taxon>
        <taxon>Oscillospiraceae</taxon>
        <taxon>Faecalibacterium</taxon>
    </lineage>
</organism>
<dbReference type="PANTHER" id="PTHR48081:SF6">
    <property type="entry name" value="PEPTIDASE S9 PROLYL OLIGOPEPTIDASE CATALYTIC DOMAIN-CONTAINING PROTEIN"/>
    <property type="match status" value="1"/>
</dbReference>
<reference evidence="4" key="1">
    <citation type="submission" date="2009-08" db="EMBL/GenBank/DDBJ databases">
        <authorList>
            <person name="Weinstock G."/>
            <person name="Sodergren E."/>
            <person name="Clifton S."/>
            <person name="Fulton L."/>
            <person name="Fulton B."/>
            <person name="Courtney L."/>
            <person name="Fronick C."/>
            <person name="Harrison M."/>
            <person name="Strong C."/>
            <person name="Farmer C."/>
            <person name="Delahaunty K."/>
            <person name="Markovic C."/>
            <person name="Hall O."/>
            <person name="Minx P."/>
            <person name="Tomlinson C."/>
            <person name="Mitreva M."/>
            <person name="Nelson J."/>
            <person name="Hou S."/>
            <person name="Wollam A."/>
            <person name="Pepin K.H."/>
            <person name="Johnson M."/>
            <person name="Bhonagiri V."/>
            <person name="Nash W.E."/>
            <person name="Warren W."/>
            <person name="Chinwalla A."/>
            <person name="Mardis E.R."/>
            <person name="Wilson R.K."/>
        </authorList>
    </citation>
    <scope>NUCLEOTIDE SEQUENCE [LARGE SCALE GENOMIC DNA]</scope>
    <source>
        <strain evidence="4">A2-165</strain>
    </source>
</reference>
<feature type="signal peptide" evidence="2">
    <location>
        <begin position="1"/>
        <end position="39"/>
    </location>
</feature>
<dbReference type="PATRIC" id="fig|411483.3.peg.1037"/>
<name>C7H3S2_FAED2</name>
<proteinExistence type="predicted"/>
<dbReference type="Proteomes" id="UP000004619">
    <property type="component" value="Unassembled WGS sequence"/>
</dbReference>
<keyword evidence="5" id="KW-1185">Reference proteome</keyword>
<feature type="chain" id="PRO_5002978504" description="BD-FAE-like domain-containing protein" evidence="2">
    <location>
        <begin position="40"/>
        <end position="372"/>
    </location>
</feature>
<evidence type="ECO:0000256" key="1">
    <source>
        <dbReference type="ARBA" id="ARBA00022801"/>
    </source>
</evidence>
<dbReference type="InterPro" id="IPR050300">
    <property type="entry name" value="GDXG_lipolytic_enzyme"/>
</dbReference>